<dbReference type="HOGENOM" id="CLU_1238035_0_0_11"/>
<feature type="signal peptide" evidence="2">
    <location>
        <begin position="1"/>
        <end position="22"/>
    </location>
</feature>
<gene>
    <name evidence="3" type="ORF">AFR_05875</name>
</gene>
<dbReference type="PATRIC" id="fig|1246995.3.peg.1193"/>
<sequence length="223" mass="23356">MTVSKPVSAAAVVVAIVLGACAAGGGDEPPPPPAPRPKKQTVSKPAQRSAALVLTQNGLPGLELNRQVLDVSTSDMEAAFDNHDFLNAGQTNTCGLAANEDLGVAAITNTDLAVVAFVVERPDTATTEGIRLGSTTDDIIKAYGKNAVYARDVPSRAGGQLIWVTDLDSPDSEPSASSLHYAFETDTTGTVTRLRAGFWPHVAHIDFCSDKATRTKETGWPLT</sequence>
<dbReference type="PROSITE" id="PS51257">
    <property type="entry name" value="PROKAR_LIPOPROTEIN"/>
    <property type="match status" value="1"/>
</dbReference>
<feature type="chain" id="PRO_5004665995" description="Lipoprotein" evidence="2">
    <location>
        <begin position="23"/>
        <end position="223"/>
    </location>
</feature>
<keyword evidence="2" id="KW-0732">Signal</keyword>
<evidence type="ECO:0000313" key="3">
    <source>
        <dbReference type="EMBL" id="AGZ39464.1"/>
    </source>
</evidence>
<evidence type="ECO:0000256" key="2">
    <source>
        <dbReference type="SAM" id="SignalP"/>
    </source>
</evidence>
<evidence type="ECO:0008006" key="5">
    <source>
        <dbReference type="Google" id="ProtNLM"/>
    </source>
</evidence>
<proteinExistence type="predicted"/>
<dbReference type="EMBL" id="CP006272">
    <property type="protein sequence ID" value="AGZ39464.1"/>
    <property type="molecule type" value="Genomic_DNA"/>
</dbReference>
<dbReference type="RefSeq" id="WP_023358995.1">
    <property type="nucleotide sequence ID" value="NC_022657.1"/>
</dbReference>
<evidence type="ECO:0000256" key="1">
    <source>
        <dbReference type="SAM" id="MobiDB-lite"/>
    </source>
</evidence>
<feature type="region of interest" description="Disordered" evidence="1">
    <location>
        <begin position="25"/>
        <end position="45"/>
    </location>
</feature>
<dbReference type="KEGG" id="afs:AFR_05875"/>
<dbReference type="AlphaFoldDB" id="U5VRH4"/>
<protein>
    <recommendedName>
        <fullName evidence="5">Lipoprotein</fullName>
    </recommendedName>
</protein>
<accession>U5VRH4</accession>
<reference evidence="3 4" key="1">
    <citation type="journal article" date="2014" name="J. Biotechnol.">
        <title>Complete genome sequence of the actinobacterium Actinoplanes friuliensis HAG 010964, producer of the lipopeptide antibiotic friulimycin.</title>
        <authorList>
            <person name="Ruckert C."/>
            <person name="Szczepanowski R."/>
            <person name="Albersmeier A."/>
            <person name="Goesmann A."/>
            <person name="Fischer N."/>
            <person name="Steinkamper A."/>
            <person name="Puhler A."/>
            <person name="Biener R."/>
            <person name="Schwartz D."/>
            <person name="Kalinowski J."/>
        </authorList>
    </citation>
    <scope>NUCLEOTIDE SEQUENCE [LARGE SCALE GENOMIC DNA]</scope>
    <source>
        <strain evidence="3 4">DSM 7358</strain>
    </source>
</reference>
<dbReference type="OrthoDB" id="2584069at2"/>
<keyword evidence="4" id="KW-1185">Reference proteome</keyword>
<evidence type="ECO:0000313" key="4">
    <source>
        <dbReference type="Proteomes" id="UP000017746"/>
    </source>
</evidence>
<name>U5VRH4_9ACTN</name>
<dbReference type="Proteomes" id="UP000017746">
    <property type="component" value="Chromosome"/>
</dbReference>
<organism evidence="3 4">
    <name type="scientific">Actinoplanes friuliensis DSM 7358</name>
    <dbReference type="NCBI Taxonomy" id="1246995"/>
    <lineage>
        <taxon>Bacteria</taxon>
        <taxon>Bacillati</taxon>
        <taxon>Actinomycetota</taxon>
        <taxon>Actinomycetes</taxon>
        <taxon>Micromonosporales</taxon>
        <taxon>Micromonosporaceae</taxon>
        <taxon>Actinoplanes</taxon>
    </lineage>
</organism>